<evidence type="ECO:0000313" key="19">
    <source>
        <dbReference type="Proteomes" id="UP000267017"/>
    </source>
</evidence>
<dbReference type="PANTHER" id="PTHR30622">
    <property type="entry name" value="UNDECAPRENYL-DIPHOSPHATASE"/>
    <property type="match status" value="1"/>
</dbReference>
<proteinExistence type="inferred from homology"/>
<dbReference type="GO" id="GO:0050380">
    <property type="term" value="F:undecaprenyl-diphosphatase activity"/>
    <property type="evidence" value="ECO:0007669"/>
    <property type="project" value="UniProtKB-UniRule"/>
</dbReference>
<evidence type="ECO:0000256" key="14">
    <source>
        <dbReference type="ARBA" id="ARBA00032707"/>
    </source>
</evidence>
<keyword evidence="5 17" id="KW-1003">Cell membrane</keyword>
<dbReference type="GO" id="GO:0046677">
    <property type="term" value="P:response to antibiotic"/>
    <property type="evidence" value="ECO:0007669"/>
    <property type="project" value="UniProtKB-UniRule"/>
</dbReference>
<name>A0A3P3TWR2_9BACL</name>
<comment type="subcellular location">
    <subcellularLocation>
        <location evidence="1 17">Cell membrane</location>
        <topology evidence="1 17">Multi-pass membrane protein</topology>
    </subcellularLocation>
</comment>
<dbReference type="RefSeq" id="WP_128629745.1">
    <property type="nucleotide sequence ID" value="NZ_RRCN01000001.1"/>
</dbReference>
<protein>
    <recommendedName>
        <fullName evidence="4 17">Undecaprenyl-diphosphatase</fullName>
        <ecNumber evidence="3 17">3.6.1.27</ecNumber>
    </recommendedName>
    <alternativeName>
        <fullName evidence="15 17">Bacitracin resistance protein</fullName>
    </alternativeName>
    <alternativeName>
        <fullName evidence="14 17">Undecaprenyl pyrophosphate phosphatase</fullName>
    </alternativeName>
</protein>
<keyword evidence="12 17" id="KW-0046">Antibiotic resistance</keyword>
<organism evidence="18 19">
    <name type="scientific">Paenibacillus oralis</name>
    <dbReference type="NCBI Taxonomy" id="2490856"/>
    <lineage>
        <taxon>Bacteria</taxon>
        <taxon>Bacillati</taxon>
        <taxon>Bacillota</taxon>
        <taxon>Bacilli</taxon>
        <taxon>Bacillales</taxon>
        <taxon>Paenibacillaceae</taxon>
        <taxon>Paenibacillus</taxon>
    </lineage>
</organism>
<feature type="transmembrane region" description="Helical" evidence="17">
    <location>
        <begin position="189"/>
        <end position="209"/>
    </location>
</feature>
<evidence type="ECO:0000256" key="10">
    <source>
        <dbReference type="ARBA" id="ARBA00022989"/>
    </source>
</evidence>
<evidence type="ECO:0000256" key="6">
    <source>
        <dbReference type="ARBA" id="ARBA00022692"/>
    </source>
</evidence>
<keyword evidence="13 17" id="KW-0961">Cell wall biogenesis/degradation</keyword>
<dbReference type="InterPro" id="IPR003824">
    <property type="entry name" value="UppP"/>
</dbReference>
<dbReference type="OrthoDB" id="9808289at2"/>
<dbReference type="Proteomes" id="UP000267017">
    <property type="component" value="Unassembled WGS sequence"/>
</dbReference>
<keyword evidence="11 17" id="KW-0472">Membrane</keyword>
<evidence type="ECO:0000256" key="16">
    <source>
        <dbReference type="ARBA" id="ARBA00047594"/>
    </source>
</evidence>
<keyword evidence="8 17" id="KW-0133">Cell shape</keyword>
<feature type="transmembrane region" description="Helical" evidence="17">
    <location>
        <begin position="221"/>
        <end position="240"/>
    </location>
</feature>
<feature type="transmembrane region" description="Helical" evidence="17">
    <location>
        <begin position="89"/>
        <end position="109"/>
    </location>
</feature>
<evidence type="ECO:0000256" key="13">
    <source>
        <dbReference type="ARBA" id="ARBA00023316"/>
    </source>
</evidence>
<dbReference type="Pfam" id="PF02673">
    <property type="entry name" value="BacA"/>
    <property type="match status" value="1"/>
</dbReference>
<keyword evidence="6 17" id="KW-0812">Transmembrane</keyword>
<evidence type="ECO:0000256" key="3">
    <source>
        <dbReference type="ARBA" id="ARBA00012374"/>
    </source>
</evidence>
<comment type="catalytic activity">
    <reaction evidence="16 17">
        <text>di-trans,octa-cis-undecaprenyl diphosphate + H2O = di-trans,octa-cis-undecaprenyl phosphate + phosphate + H(+)</text>
        <dbReference type="Rhea" id="RHEA:28094"/>
        <dbReference type="ChEBI" id="CHEBI:15377"/>
        <dbReference type="ChEBI" id="CHEBI:15378"/>
        <dbReference type="ChEBI" id="CHEBI:43474"/>
        <dbReference type="ChEBI" id="CHEBI:58405"/>
        <dbReference type="ChEBI" id="CHEBI:60392"/>
        <dbReference type="EC" id="3.6.1.27"/>
    </reaction>
</comment>
<comment type="function">
    <text evidence="17">Catalyzes the dephosphorylation of undecaprenyl diphosphate (UPP). Confers resistance to bacitracin.</text>
</comment>
<dbReference type="PANTHER" id="PTHR30622:SF2">
    <property type="entry name" value="UNDECAPRENYL-DIPHOSPHATASE"/>
    <property type="match status" value="1"/>
</dbReference>
<sequence length="271" mass="29938">MEDFILWLKYLILGFVQGATEPIPVSSSGHVIIAKKLLGVVEEGLSFEILTNTASLLAIMFIYRKDILRLIVNGIGYLRTRRSEYRADFMFIIYIIIGTIPAMVIGLLFKDEIEAVFSSVHTVAIALLFTGGALWLIRNLRGRKREGDLSAKDALIVGLGQAVALIPGISRSGATLISSIAVGMKQDTALRFSFMLYIPVSLGGLVLGVSDIAGDPNRSALFVPYLIAFLTTLVVTYFSMKWFMNIMAKGNLKYFAYYCFIAGILLLIFRL</sequence>
<evidence type="ECO:0000256" key="1">
    <source>
        <dbReference type="ARBA" id="ARBA00004651"/>
    </source>
</evidence>
<evidence type="ECO:0000256" key="4">
    <source>
        <dbReference type="ARBA" id="ARBA00021581"/>
    </source>
</evidence>
<evidence type="ECO:0000256" key="9">
    <source>
        <dbReference type="ARBA" id="ARBA00022984"/>
    </source>
</evidence>
<dbReference type="GO" id="GO:0008360">
    <property type="term" value="P:regulation of cell shape"/>
    <property type="evidence" value="ECO:0007669"/>
    <property type="project" value="UniProtKB-KW"/>
</dbReference>
<dbReference type="GO" id="GO:0005886">
    <property type="term" value="C:plasma membrane"/>
    <property type="evidence" value="ECO:0007669"/>
    <property type="project" value="UniProtKB-SubCell"/>
</dbReference>
<dbReference type="AlphaFoldDB" id="A0A3P3TWR2"/>
<comment type="similarity">
    <text evidence="2 17">Belongs to the UppP family.</text>
</comment>
<keyword evidence="9 17" id="KW-0573">Peptidoglycan synthesis</keyword>
<evidence type="ECO:0000256" key="15">
    <source>
        <dbReference type="ARBA" id="ARBA00032932"/>
    </source>
</evidence>
<evidence type="ECO:0000256" key="5">
    <source>
        <dbReference type="ARBA" id="ARBA00022475"/>
    </source>
</evidence>
<evidence type="ECO:0000256" key="11">
    <source>
        <dbReference type="ARBA" id="ARBA00023136"/>
    </source>
</evidence>
<dbReference type="EC" id="3.6.1.27" evidence="3 17"/>
<evidence type="ECO:0000313" key="18">
    <source>
        <dbReference type="EMBL" id="RRJ61819.1"/>
    </source>
</evidence>
<evidence type="ECO:0000256" key="2">
    <source>
        <dbReference type="ARBA" id="ARBA00010621"/>
    </source>
</evidence>
<dbReference type="HAMAP" id="MF_01006">
    <property type="entry name" value="Undec_diphosphatase"/>
    <property type="match status" value="1"/>
</dbReference>
<accession>A0A3P3TWR2</accession>
<evidence type="ECO:0000256" key="17">
    <source>
        <dbReference type="HAMAP-Rule" id="MF_01006"/>
    </source>
</evidence>
<dbReference type="GO" id="GO:0009252">
    <property type="term" value="P:peptidoglycan biosynthetic process"/>
    <property type="evidence" value="ECO:0007669"/>
    <property type="project" value="UniProtKB-KW"/>
</dbReference>
<comment type="miscellaneous">
    <text evidence="17">Bacitracin is thought to be involved in the inhibition of peptidoglycan synthesis by sequestering undecaprenyl diphosphate, thereby reducing the pool of lipid carrier available.</text>
</comment>
<evidence type="ECO:0000256" key="12">
    <source>
        <dbReference type="ARBA" id="ARBA00023251"/>
    </source>
</evidence>
<evidence type="ECO:0000256" key="7">
    <source>
        <dbReference type="ARBA" id="ARBA00022801"/>
    </source>
</evidence>
<keyword evidence="7 17" id="KW-0378">Hydrolase</keyword>
<feature type="transmembrane region" description="Helical" evidence="17">
    <location>
        <begin position="115"/>
        <end position="137"/>
    </location>
</feature>
<dbReference type="EMBL" id="RRCN01000001">
    <property type="protein sequence ID" value="RRJ61819.1"/>
    <property type="molecule type" value="Genomic_DNA"/>
</dbReference>
<feature type="transmembrane region" description="Helical" evidence="17">
    <location>
        <begin position="252"/>
        <end position="269"/>
    </location>
</feature>
<keyword evidence="10 17" id="KW-1133">Transmembrane helix</keyword>
<dbReference type="GO" id="GO:0071555">
    <property type="term" value="P:cell wall organization"/>
    <property type="evidence" value="ECO:0007669"/>
    <property type="project" value="UniProtKB-KW"/>
</dbReference>
<keyword evidence="19" id="KW-1185">Reference proteome</keyword>
<reference evidence="18 19" key="1">
    <citation type="submission" date="2018-11" db="EMBL/GenBank/DDBJ databases">
        <title>Genome sequencing of Paenibacillus sp. KCOM 3021 (= ChDC PVNT-B20).</title>
        <authorList>
            <person name="Kook J.-K."/>
            <person name="Park S.-N."/>
            <person name="Lim Y.K."/>
        </authorList>
    </citation>
    <scope>NUCLEOTIDE SEQUENCE [LARGE SCALE GENOMIC DNA]</scope>
    <source>
        <strain evidence="18 19">KCOM 3021</strain>
    </source>
</reference>
<evidence type="ECO:0000256" key="8">
    <source>
        <dbReference type="ARBA" id="ARBA00022960"/>
    </source>
</evidence>
<gene>
    <name evidence="17" type="primary">uppP</name>
    <name evidence="18" type="ORF">EHV15_01645</name>
</gene>
<comment type="caution">
    <text evidence="18">The sequence shown here is derived from an EMBL/GenBank/DDBJ whole genome shotgun (WGS) entry which is preliminary data.</text>
</comment>